<evidence type="ECO:0000256" key="1">
    <source>
        <dbReference type="ARBA" id="ARBA00010833"/>
    </source>
</evidence>
<dbReference type="OrthoDB" id="9798687at2"/>
<dbReference type="SUPFAM" id="SSF48208">
    <property type="entry name" value="Six-hairpin glycosidases"/>
    <property type="match status" value="1"/>
</dbReference>
<dbReference type="Gene3D" id="1.50.10.10">
    <property type="match status" value="1"/>
</dbReference>
<dbReference type="GO" id="GO:0006487">
    <property type="term" value="P:protein N-linked glycosylation"/>
    <property type="evidence" value="ECO:0007669"/>
    <property type="project" value="TreeGrafter"/>
</dbReference>
<evidence type="ECO:0000256" key="2">
    <source>
        <dbReference type="ARBA" id="ARBA00022801"/>
    </source>
</evidence>
<evidence type="ECO:0000259" key="4">
    <source>
        <dbReference type="Pfam" id="PF22422"/>
    </source>
</evidence>
<feature type="domain" description="Mannosylglycerate hydrolase MGH1-like glycoside hydrolase" evidence="4">
    <location>
        <begin position="429"/>
        <end position="534"/>
    </location>
</feature>
<name>A0A1G7JBH7_9BACT</name>
<comment type="similarity">
    <text evidence="1">Belongs to the glycosyl hydrolase 63 family.</text>
</comment>
<evidence type="ECO:0000313" key="6">
    <source>
        <dbReference type="Proteomes" id="UP000182427"/>
    </source>
</evidence>
<gene>
    <name evidence="5" type="ORF">SAMN05444167_1758</name>
</gene>
<dbReference type="InterPro" id="IPR008928">
    <property type="entry name" value="6-hairpin_glycosidase_sf"/>
</dbReference>
<dbReference type="PANTHER" id="PTHR10412:SF11">
    <property type="entry name" value="MANNOSYL-OLIGOSACCHARIDE GLUCOSIDASE"/>
    <property type="match status" value="1"/>
</dbReference>
<accession>A0A1G7JBH7</accession>
<reference evidence="5 6" key="1">
    <citation type="submission" date="2016-10" db="EMBL/GenBank/DDBJ databases">
        <authorList>
            <person name="de Groot N.N."/>
        </authorList>
    </citation>
    <scope>NUCLEOTIDE SEQUENCE [LARGE SCALE GENOMIC DNA]</scope>
    <source>
        <strain evidence="5 6">GAS232</strain>
    </source>
</reference>
<dbReference type="RefSeq" id="WP_083344793.1">
    <property type="nucleotide sequence ID" value="NZ_LT629690.1"/>
</dbReference>
<keyword evidence="6" id="KW-1185">Reference proteome</keyword>
<evidence type="ECO:0000256" key="3">
    <source>
        <dbReference type="ARBA" id="ARBA00023295"/>
    </source>
</evidence>
<dbReference type="Pfam" id="PF22422">
    <property type="entry name" value="MGH1-like_GH"/>
    <property type="match status" value="2"/>
</dbReference>
<dbReference type="Proteomes" id="UP000182427">
    <property type="component" value="Chromosome I"/>
</dbReference>
<dbReference type="AlphaFoldDB" id="A0A1G7JBH7"/>
<dbReference type="GO" id="GO:0004573">
    <property type="term" value="F:Glc3Man9GlcNAc2 oligosaccharide glucosidase activity"/>
    <property type="evidence" value="ECO:0007669"/>
    <property type="project" value="InterPro"/>
</dbReference>
<sequence>MPNQEKQTTPFQYEEVAEQKRLNEAREAGVPWKKWGPYLSERQWGTVREDYSKDGNAWDYFSHDQSRSRAYRWGEDGMAGYSDDKQLLCFCMSLWNGKDPILKERMFGLTNSESNHGEDVKEYYFYVDSTPTHSYMKYLYKYPQSAYPYNDLIETNRGRSREEFEYELLDTGIFDEDRYFDVFVEYAKGSPEDTLVRITIHNRGPEDAQLYLLPTLWFRNTWTWEQDAAKPVIRQIENTKIHASHQDLGEYVLECENASDLLFTENESNNERLWGQPNASPYVKDAFHRYVISGDNGAVNSSKTGTKAAALYRLDVPAGGSQVVRLRLGAMPAGFDTFDQVFESRLADANEFYDRITPPSLNEDQRRVERQALAGMLWSKQYYYFDLDRWLTEHDAHPFVGNMTGTCRNSEWFHMLNSDILSMPDKWEYPWYAAWDLAFHTISLSLVDFDFAKEQLLLLLRNLYAHPNGQIPAYEWNFGDVNPPVHAWATLFLYRIESELGRADLRFLERSFQGLMLNFNWWSNRKDPQGRNVFAGGFLGLDNIGIFDRSAPLPTGGNLDQADGTAWMAFFCQCMLEIALILTEYDPMYEDMAYRFLEHFVWIAFAMDRIGNNQDSMWDSEDGFFYDLLHFPNGDSMRLKIRSMVGLLPLCASTVLEHDTVKKHPRMIELIQLFRKRHPEVIEKISSAEDLDKGGYLERRLLTTCNRKKLSSVLRYALDENEFLGPYGIRSLSKYHLQHPFVMYVGGQEYKVQYLPAESNTGMFGGNSNWRGPVWMPVNALIIRGLLQMYPFYGPDFKVECPTGSGNYMNLFEVAKELGDRLSKTFLRDENGKRPVYGGTKKFQEDPYWKDYILFFEYFHGDNGAGLGASHQTGWTGLVARTLDLFARLQPEALLKAPKSIMADMTRDQVAGVPSNPVS</sequence>
<keyword evidence="3" id="KW-0326">Glycosidase</keyword>
<dbReference type="PANTHER" id="PTHR10412">
    <property type="entry name" value="MANNOSYL-OLIGOSACCHARIDE GLUCOSIDASE"/>
    <property type="match status" value="1"/>
</dbReference>
<feature type="domain" description="Mannosylglycerate hydrolase MGH1-like glycoside hydrolase" evidence="4">
    <location>
        <begin position="707"/>
        <end position="873"/>
    </location>
</feature>
<protein>
    <recommendedName>
        <fullName evidence="4">Mannosylglycerate hydrolase MGH1-like glycoside hydrolase domain-containing protein</fullName>
    </recommendedName>
</protein>
<organism evidence="5 6">
    <name type="scientific">Terriglobus roseus</name>
    <dbReference type="NCBI Taxonomy" id="392734"/>
    <lineage>
        <taxon>Bacteria</taxon>
        <taxon>Pseudomonadati</taxon>
        <taxon>Acidobacteriota</taxon>
        <taxon>Terriglobia</taxon>
        <taxon>Terriglobales</taxon>
        <taxon>Acidobacteriaceae</taxon>
        <taxon>Terriglobus</taxon>
    </lineage>
</organism>
<dbReference type="InterPro" id="IPR054491">
    <property type="entry name" value="MGH1-like_GH"/>
</dbReference>
<evidence type="ECO:0000313" key="5">
    <source>
        <dbReference type="EMBL" id="SDF22233.1"/>
    </source>
</evidence>
<proteinExistence type="inferred from homology"/>
<keyword evidence="2" id="KW-0378">Hydrolase</keyword>
<dbReference type="InterPro" id="IPR012341">
    <property type="entry name" value="6hp_glycosidase-like_sf"/>
</dbReference>
<dbReference type="InterPro" id="IPR004888">
    <property type="entry name" value="Glycoside_hydrolase_63"/>
</dbReference>
<dbReference type="EMBL" id="LT629690">
    <property type="protein sequence ID" value="SDF22233.1"/>
    <property type="molecule type" value="Genomic_DNA"/>
</dbReference>
<dbReference type="GO" id="GO:0009311">
    <property type="term" value="P:oligosaccharide metabolic process"/>
    <property type="evidence" value="ECO:0007669"/>
    <property type="project" value="InterPro"/>
</dbReference>